<dbReference type="STRING" id="1082933.A6B35_23180"/>
<name>G6YET3_9HYPH</name>
<dbReference type="Proteomes" id="UP000002949">
    <property type="component" value="Unassembled WGS sequence"/>
</dbReference>
<dbReference type="Pfam" id="PF12146">
    <property type="entry name" value="Hydrolase_4"/>
    <property type="match status" value="1"/>
</dbReference>
<dbReference type="InterPro" id="IPR029058">
    <property type="entry name" value="AB_hydrolase_fold"/>
</dbReference>
<dbReference type="PANTHER" id="PTHR11614">
    <property type="entry name" value="PHOSPHOLIPASE-RELATED"/>
    <property type="match status" value="1"/>
</dbReference>
<keyword evidence="3" id="KW-1185">Reference proteome</keyword>
<dbReference type="SUPFAM" id="SSF53474">
    <property type="entry name" value="alpha/beta-Hydrolases"/>
    <property type="match status" value="1"/>
</dbReference>
<dbReference type="RefSeq" id="WP_006204173.1">
    <property type="nucleotide sequence ID" value="NZ_AGSN01000147.1"/>
</dbReference>
<dbReference type="OrthoDB" id="9806902at2"/>
<gene>
    <name evidence="2" type="ORF">MEA186_22381</name>
</gene>
<dbReference type="InterPro" id="IPR022742">
    <property type="entry name" value="Hydrolase_4"/>
</dbReference>
<reference evidence="2 3" key="1">
    <citation type="journal article" date="2012" name="J. Bacteriol.">
        <title>Draft Genome Sequence of Plant Growth-Promoting Rhizobium Mesorhizobium amorphae, Isolated from Zinc-Lead Mine Tailings.</title>
        <authorList>
            <person name="Hao X."/>
            <person name="Lin Y."/>
            <person name="Johnstone L."/>
            <person name="Baltrus D.A."/>
            <person name="Miller S.J."/>
            <person name="Wei G."/>
            <person name="Rensing C."/>
        </authorList>
    </citation>
    <scope>NUCLEOTIDE SEQUENCE [LARGE SCALE GENOMIC DNA]</scope>
    <source>
        <strain evidence="2 3">CCNWGS0123</strain>
    </source>
</reference>
<dbReference type="EMBL" id="AGSN01000147">
    <property type="protein sequence ID" value="EHH09743.1"/>
    <property type="molecule type" value="Genomic_DNA"/>
</dbReference>
<dbReference type="eggNOG" id="COG2267">
    <property type="taxonomic scope" value="Bacteria"/>
</dbReference>
<feature type="domain" description="Serine aminopeptidase S33" evidence="1">
    <location>
        <begin position="27"/>
        <end position="291"/>
    </location>
</feature>
<evidence type="ECO:0000259" key="1">
    <source>
        <dbReference type="Pfam" id="PF12146"/>
    </source>
</evidence>
<dbReference type="PATRIC" id="fig|1082933.3.peg.4363"/>
<evidence type="ECO:0000313" key="2">
    <source>
        <dbReference type="EMBL" id="EHH09743.1"/>
    </source>
</evidence>
<evidence type="ECO:0000313" key="3">
    <source>
        <dbReference type="Proteomes" id="UP000002949"/>
    </source>
</evidence>
<sequence>MPFSQQRMVKSPTGAELNLYVKHAGGHPRAVIQINHGLAEHAARYARFADFLSERGFHVYAHDHRGHGATRAPDAPLGRFADRDGVAKVVADVNAIHDLIATEQPGLPVIVFGHSMGASVALNFVLAHSARIHAAAIWNGNFSQGLLGQLALAILAWERFRLGSDVPSRLLPRLTFQAWGKAVPNHKTPFDWLSRDEAEVAKYIADPLCGWDASVSMWRDLVNMTQHGGKDSSFAGVRRDLFVNLVGGEKDPASDYGKAVGHLAKRMRAMGFSNLVSKVYTGTRHESLNEINRDIVMNDFAAWAETVLKR</sequence>
<proteinExistence type="predicted"/>
<dbReference type="InterPro" id="IPR051044">
    <property type="entry name" value="MAG_DAG_Lipase"/>
</dbReference>
<dbReference type="AlphaFoldDB" id="G6YET3"/>
<protein>
    <submittedName>
        <fullName evidence="2">Lysophospholipase L2</fullName>
    </submittedName>
</protein>
<accession>G6YET3</accession>
<dbReference type="KEGG" id="mamo:A6B35_23180"/>
<organism evidence="2 3">
    <name type="scientific">Mesorhizobium amorphae CCNWGS0123</name>
    <dbReference type="NCBI Taxonomy" id="1082933"/>
    <lineage>
        <taxon>Bacteria</taxon>
        <taxon>Pseudomonadati</taxon>
        <taxon>Pseudomonadota</taxon>
        <taxon>Alphaproteobacteria</taxon>
        <taxon>Hyphomicrobiales</taxon>
        <taxon>Phyllobacteriaceae</taxon>
        <taxon>Mesorhizobium</taxon>
    </lineage>
</organism>
<dbReference type="Gene3D" id="3.40.50.1820">
    <property type="entry name" value="alpha/beta hydrolase"/>
    <property type="match status" value="1"/>
</dbReference>